<proteinExistence type="predicted"/>
<dbReference type="EMBL" id="KN834249">
    <property type="protein sequence ID" value="KIK11305.1"/>
    <property type="molecule type" value="Genomic_DNA"/>
</dbReference>
<feature type="non-terminal residue" evidence="1">
    <location>
        <position position="387"/>
    </location>
</feature>
<name>A0A0C9XG56_9AGAM</name>
<accession>A0A0C9XG56</accession>
<evidence type="ECO:0000313" key="2">
    <source>
        <dbReference type="Proteomes" id="UP000054018"/>
    </source>
</evidence>
<reference evidence="1 2" key="1">
    <citation type="submission" date="2014-04" db="EMBL/GenBank/DDBJ databases">
        <authorList>
            <consortium name="DOE Joint Genome Institute"/>
            <person name="Kuo A."/>
            <person name="Kohler A."/>
            <person name="Costa M.D."/>
            <person name="Nagy L.G."/>
            <person name="Floudas D."/>
            <person name="Copeland A."/>
            <person name="Barry K.W."/>
            <person name="Cichocki N."/>
            <person name="Veneault-Fourrey C."/>
            <person name="LaButti K."/>
            <person name="Lindquist E.A."/>
            <person name="Lipzen A."/>
            <person name="Lundell T."/>
            <person name="Morin E."/>
            <person name="Murat C."/>
            <person name="Sun H."/>
            <person name="Tunlid A."/>
            <person name="Henrissat B."/>
            <person name="Grigoriev I.V."/>
            <person name="Hibbett D.S."/>
            <person name="Martin F."/>
            <person name="Nordberg H.P."/>
            <person name="Cantor M.N."/>
            <person name="Hua S.X."/>
        </authorList>
    </citation>
    <scope>NUCLEOTIDE SEQUENCE [LARGE SCALE GENOMIC DNA]</scope>
    <source>
        <strain evidence="1 2">441</strain>
    </source>
</reference>
<sequence length="387" mass="44033">FRAFLEFCYLVRKSVITESDLDLINDALDRFHHYREVFKTTGVVFTFSLPRQHSLKHYHDLIKLFGAPNGLCSSITESKHIKAVKKPYRRTSHFKALGQMLIINQRLDKLASARTDFSARGMLSSAAGCDTEDHVAEKSASHIDDPEDSGEVAGPRVEAHVLLARTPQRKRAKHIPALAHELSIPSLAHLVRAFLFIQLHPNDPRHPSEVPLLECPFYEGKISIFSSASSTFYAPSDLCGTGGMRREYIRATLNWRNEGPRNDCAFIITDPDQDGMRGMDVARIHCFFSFTFRQTVYRCALVRWFDRHGDCANEDTGMWVVKPSFMTSHQPNLAVIHIDTIFRAAHLIPVYGTSDIPRGIHPNVSYDIFRSFYVNRFADHHAFEIAF</sequence>
<dbReference type="OrthoDB" id="3199698at2759"/>
<dbReference type="STRING" id="765257.A0A0C9XG56"/>
<dbReference type="AlphaFoldDB" id="A0A0C9XG56"/>
<dbReference type="HOGENOM" id="CLU_006344_1_2_1"/>
<evidence type="ECO:0000313" key="1">
    <source>
        <dbReference type="EMBL" id="KIK11305.1"/>
    </source>
</evidence>
<dbReference type="Proteomes" id="UP000054018">
    <property type="component" value="Unassembled WGS sequence"/>
</dbReference>
<reference evidence="2" key="2">
    <citation type="submission" date="2015-01" db="EMBL/GenBank/DDBJ databases">
        <title>Evolutionary Origins and Diversification of the Mycorrhizal Mutualists.</title>
        <authorList>
            <consortium name="DOE Joint Genome Institute"/>
            <consortium name="Mycorrhizal Genomics Consortium"/>
            <person name="Kohler A."/>
            <person name="Kuo A."/>
            <person name="Nagy L.G."/>
            <person name="Floudas D."/>
            <person name="Copeland A."/>
            <person name="Barry K.W."/>
            <person name="Cichocki N."/>
            <person name="Veneault-Fourrey C."/>
            <person name="LaButti K."/>
            <person name="Lindquist E.A."/>
            <person name="Lipzen A."/>
            <person name="Lundell T."/>
            <person name="Morin E."/>
            <person name="Murat C."/>
            <person name="Riley R."/>
            <person name="Ohm R."/>
            <person name="Sun H."/>
            <person name="Tunlid A."/>
            <person name="Henrissat B."/>
            <person name="Grigoriev I.V."/>
            <person name="Hibbett D.S."/>
            <person name="Martin F."/>
        </authorList>
    </citation>
    <scope>NUCLEOTIDE SEQUENCE [LARGE SCALE GENOMIC DNA]</scope>
    <source>
        <strain evidence="2">441</strain>
    </source>
</reference>
<organism evidence="1 2">
    <name type="scientific">Pisolithus microcarpus 441</name>
    <dbReference type="NCBI Taxonomy" id="765257"/>
    <lineage>
        <taxon>Eukaryota</taxon>
        <taxon>Fungi</taxon>
        <taxon>Dikarya</taxon>
        <taxon>Basidiomycota</taxon>
        <taxon>Agaricomycotina</taxon>
        <taxon>Agaricomycetes</taxon>
        <taxon>Agaricomycetidae</taxon>
        <taxon>Boletales</taxon>
        <taxon>Sclerodermatineae</taxon>
        <taxon>Pisolithaceae</taxon>
        <taxon>Pisolithus</taxon>
    </lineage>
</organism>
<protein>
    <submittedName>
        <fullName evidence="1">Uncharacterized protein</fullName>
    </submittedName>
</protein>
<keyword evidence="2" id="KW-1185">Reference proteome</keyword>
<gene>
    <name evidence="1" type="ORF">PISMIDRAFT_122928</name>
</gene>